<reference evidence="8" key="2">
    <citation type="submission" date="2025-08" db="UniProtKB">
        <authorList>
            <consortium name="Ensembl"/>
        </authorList>
    </citation>
    <scope>IDENTIFICATION</scope>
</reference>
<proteinExistence type="inferred from homology"/>
<comment type="catalytic activity">
    <reaction evidence="6">
        <text>arsenic triglutathione + 3 [thioredoxin]-dithiol + 3 S-adenosyl-L-methionine = trimethylarsine + 3 [thioredoxin]-disulfide + 3 glutathione + 3 S-adenosyl-L-homocysteine + 3 H(+)</text>
        <dbReference type="Rhea" id="RHEA:69432"/>
        <dbReference type="Rhea" id="RHEA-COMP:10698"/>
        <dbReference type="Rhea" id="RHEA-COMP:10700"/>
        <dbReference type="ChEBI" id="CHEBI:15378"/>
        <dbReference type="ChEBI" id="CHEBI:27130"/>
        <dbReference type="ChEBI" id="CHEBI:29950"/>
        <dbReference type="ChEBI" id="CHEBI:50058"/>
        <dbReference type="ChEBI" id="CHEBI:57856"/>
        <dbReference type="ChEBI" id="CHEBI:57925"/>
        <dbReference type="ChEBI" id="CHEBI:59789"/>
        <dbReference type="ChEBI" id="CHEBI:183640"/>
        <dbReference type="EC" id="2.1.1.137"/>
    </reaction>
</comment>
<dbReference type="Gene3D" id="3.40.50.150">
    <property type="entry name" value="Vaccinia Virus protein VP39"/>
    <property type="match status" value="2"/>
</dbReference>
<keyword evidence="9" id="KW-1185">Reference proteome</keyword>
<dbReference type="InterPro" id="IPR025714">
    <property type="entry name" value="Methyltranfer_dom"/>
</dbReference>
<evidence type="ECO:0000256" key="3">
    <source>
        <dbReference type="ARBA" id="ARBA00034545"/>
    </source>
</evidence>
<evidence type="ECO:0000256" key="4">
    <source>
        <dbReference type="ARBA" id="ARBA00047941"/>
    </source>
</evidence>
<dbReference type="InterPro" id="IPR026669">
    <property type="entry name" value="Arsenite_MeTrfase-like"/>
</dbReference>
<evidence type="ECO:0000256" key="2">
    <source>
        <dbReference type="ARBA" id="ARBA00034521"/>
    </source>
</evidence>
<evidence type="ECO:0000259" key="7">
    <source>
        <dbReference type="Pfam" id="PF13847"/>
    </source>
</evidence>
<dbReference type="PANTHER" id="PTHR43675">
    <property type="entry name" value="ARSENITE METHYLTRANSFERASE"/>
    <property type="match status" value="1"/>
</dbReference>
<dbReference type="GO" id="GO:0018872">
    <property type="term" value="P:arsonoacetate metabolic process"/>
    <property type="evidence" value="ECO:0007669"/>
    <property type="project" value="TreeGrafter"/>
</dbReference>
<dbReference type="CDD" id="cd02440">
    <property type="entry name" value="AdoMet_MTases"/>
    <property type="match status" value="1"/>
</dbReference>
<dbReference type="Pfam" id="PF13847">
    <property type="entry name" value="Methyltransf_31"/>
    <property type="match status" value="1"/>
</dbReference>
<feature type="domain" description="Methyltransferase" evidence="7">
    <location>
        <begin position="55"/>
        <end position="93"/>
    </location>
</feature>
<evidence type="ECO:0000256" key="6">
    <source>
        <dbReference type="ARBA" id="ARBA00048428"/>
    </source>
</evidence>
<name>A0A4W5LKF0_9TELE</name>
<dbReference type="GO" id="GO:0030791">
    <property type="term" value="F:arsenite methyltransferase activity"/>
    <property type="evidence" value="ECO:0007669"/>
    <property type="project" value="UniProtKB-EC"/>
</dbReference>
<reference evidence="8" key="3">
    <citation type="submission" date="2025-09" db="UniProtKB">
        <authorList>
            <consortium name="Ensembl"/>
        </authorList>
    </citation>
    <scope>IDENTIFICATION</scope>
</reference>
<organism evidence="8 9">
    <name type="scientific">Hucho hucho</name>
    <name type="common">huchen</name>
    <dbReference type="NCBI Taxonomy" id="62062"/>
    <lineage>
        <taxon>Eukaryota</taxon>
        <taxon>Metazoa</taxon>
        <taxon>Chordata</taxon>
        <taxon>Craniata</taxon>
        <taxon>Vertebrata</taxon>
        <taxon>Euteleostomi</taxon>
        <taxon>Actinopterygii</taxon>
        <taxon>Neopterygii</taxon>
        <taxon>Teleostei</taxon>
        <taxon>Protacanthopterygii</taxon>
        <taxon>Salmoniformes</taxon>
        <taxon>Salmonidae</taxon>
        <taxon>Salmoninae</taxon>
        <taxon>Hucho</taxon>
    </lineage>
</organism>
<evidence type="ECO:0000313" key="8">
    <source>
        <dbReference type="Ensembl" id="ENSHHUP00000026506.1"/>
    </source>
</evidence>
<dbReference type="SUPFAM" id="SSF53335">
    <property type="entry name" value="S-adenosyl-L-methionine-dependent methyltransferases"/>
    <property type="match status" value="1"/>
</dbReference>
<comment type="catalytic activity">
    <reaction evidence="5">
        <text>arsenic triglutathione + 2 [thioredoxin]-dithiol + 2 S-adenosyl-L-methionine + H2O = dimethylarsinous acid + 2 [thioredoxin]-disulfide + 3 glutathione + 2 S-adenosyl-L-homocysteine + 2 H(+)</text>
        <dbReference type="Rhea" id="RHEA:69464"/>
        <dbReference type="Rhea" id="RHEA-COMP:10698"/>
        <dbReference type="Rhea" id="RHEA-COMP:10700"/>
        <dbReference type="ChEBI" id="CHEBI:15377"/>
        <dbReference type="ChEBI" id="CHEBI:15378"/>
        <dbReference type="ChEBI" id="CHEBI:23808"/>
        <dbReference type="ChEBI" id="CHEBI:29950"/>
        <dbReference type="ChEBI" id="CHEBI:50058"/>
        <dbReference type="ChEBI" id="CHEBI:57856"/>
        <dbReference type="ChEBI" id="CHEBI:57925"/>
        <dbReference type="ChEBI" id="CHEBI:59789"/>
        <dbReference type="ChEBI" id="CHEBI:183640"/>
        <dbReference type="EC" id="2.1.1.137"/>
    </reaction>
</comment>
<evidence type="ECO:0000256" key="5">
    <source>
        <dbReference type="ARBA" id="ARBA00047943"/>
    </source>
</evidence>
<dbReference type="EC" id="2.1.1.137" evidence="2"/>
<accession>A0A4W5LKF0</accession>
<evidence type="ECO:0000256" key="1">
    <source>
        <dbReference type="ARBA" id="ARBA00034487"/>
    </source>
</evidence>
<comment type="catalytic activity">
    <reaction evidence="4">
        <text>arsenic triglutathione + [thioredoxin]-dithiol + S-adenosyl-L-methionine + 2 H2O = methylarsonous acid + [thioredoxin]-disulfide + 3 glutathione + S-adenosyl-L-homocysteine + H(+)</text>
        <dbReference type="Rhea" id="RHEA:69460"/>
        <dbReference type="Rhea" id="RHEA-COMP:10698"/>
        <dbReference type="Rhea" id="RHEA-COMP:10700"/>
        <dbReference type="ChEBI" id="CHEBI:15377"/>
        <dbReference type="ChEBI" id="CHEBI:15378"/>
        <dbReference type="ChEBI" id="CHEBI:17826"/>
        <dbReference type="ChEBI" id="CHEBI:29950"/>
        <dbReference type="ChEBI" id="CHEBI:50058"/>
        <dbReference type="ChEBI" id="CHEBI:57856"/>
        <dbReference type="ChEBI" id="CHEBI:57925"/>
        <dbReference type="ChEBI" id="CHEBI:59789"/>
        <dbReference type="ChEBI" id="CHEBI:183640"/>
        <dbReference type="EC" id="2.1.1.137"/>
    </reaction>
</comment>
<dbReference type="Ensembl" id="ENSHHUT00000027551.1">
    <property type="protein sequence ID" value="ENSHHUP00000026506.1"/>
    <property type="gene ID" value="ENSHHUG00000016755.1"/>
</dbReference>
<dbReference type="AlphaFoldDB" id="A0A4W5LKF0"/>
<dbReference type="GO" id="GO:0005829">
    <property type="term" value="C:cytosol"/>
    <property type="evidence" value="ECO:0007669"/>
    <property type="project" value="TreeGrafter"/>
</dbReference>
<dbReference type="PANTHER" id="PTHR43675:SF7">
    <property type="entry name" value="ARSENITE METHYLTRANSFERASE"/>
    <property type="match status" value="1"/>
</dbReference>
<evidence type="ECO:0000313" key="9">
    <source>
        <dbReference type="Proteomes" id="UP000314982"/>
    </source>
</evidence>
<dbReference type="GO" id="GO:0009404">
    <property type="term" value="P:toxin metabolic process"/>
    <property type="evidence" value="ECO:0007669"/>
    <property type="project" value="TreeGrafter"/>
</dbReference>
<protein>
    <recommendedName>
        <fullName evidence="3">Arsenite methyltransferase</fullName>
        <ecNumber evidence="2">2.1.1.137</ecNumber>
    </recommendedName>
</protein>
<sequence>PLKVSRSETVTLSAKSDLARGKSQVRVLVNERLYILMSFVSRFFGCALPVPEKLQGCRILDLGSGSHRDCYALSKLVGEAGHVTGIDMTEELILASPGVENDSMDIIVSNCVVCLFPDKITVLREAYKVLKVSSPPHCLLSLYNMIIKNSIPELYQLQMAVTGMGGSLYWRDLISVVQEVSFSTPHLVSASHIEVHNCELKKKAGDISYASGTYRLFKLPKKLEMSSAIVTNKGTVSDYPCQLEFDSSHCFKTLQVDGELAVIFQCSLFSPDFCIQKVGTTLQR</sequence>
<comment type="similarity">
    <text evidence="1">Belongs to the methyltransferase superfamily. Arsenite methyltransferase family.</text>
</comment>
<dbReference type="InterPro" id="IPR029063">
    <property type="entry name" value="SAM-dependent_MTases_sf"/>
</dbReference>
<dbReference type="GeneTree" id="ENSGT00390000001742"/>
<dbReference type="Proteomes" id="UP000314982">
    <property type="component" value="Unassembled WGS sequence"/>
</dbReference>
<reference evidence="9" key="1">
    <citation type="submission" date="2018-06" db="EMBL/GenBank/DDBJ databases">
        <title>Genome assembly of Danube salmon.</title>
        <authorList>
            <person name="Macqueen D.J."/>
            <person name="Gundappa M.K."/>
        </authorList>
    </citation>
    <scope>NUCLEOTIDE SEQUENCE [LARGE SCALE GENOMIC DNA]</scope>
</reference>